<name>F6ES14_HOYSD</name>
<evidence type="ECO:0000256" key="4">
    <source>
        <dbReference type="ARBA" id="ARBA00023098"/>
    </source>
</evidence>
<comment type="catalytic activity">
    <reaction evidence="5">
        <text>a long-chain fatty acid + ATP + CoA = a long-chain fatty acyl-CoA + AMP + diphosphate</text>
        <dbReference type="Rhea" id="RHEA:15421"/>
        <dbReference type="ChEBI" id="CHEBI:30616"/>
        <dbReference type="ChEBI" id="CHEBI:33019"/>
        <dbReference type="ChEBI" id="CHEBI:57287"/>
        <dbReference type="ChEBI" id="CHEBI:57560"/>
        <dbReference type="ChEBI" id="CHEBI:83139"/>
        <dbReference type="ChEBI" id="CHEBI:456215"/>
        <dbReference type="EC" id="6.2.1.3"/>
    </reaction>
    <physiologicalReaction direction="left-to-right" evidence="5">
        <dbReference type="Rhea" id="RHEA:15422"/>
    </physiologicalReaction>
</comment>
<dbReference type="InterPro" id="IPR042099">
    <property type="entry name" value="ANL_N_sf"/>
</dbReference>
<dbReference type="OrthoDB" id="9803968at2"/>
<dbReference type="STRING" id="443218.AS9A_2382"/>
<keyword evidence="9" id="KW-1185">Reference proteome</keyword>
<dbReference type="Proteomes" id="UP000009235">
    <property type="component" value="Chromosome"/>
</dbReference>
<gene>
    <name evidence="8" type="ordered locus">AS9A_2382</name>
</gene>
<dbReference type="HOGENOM" id="CLU_000022_45_5_11"/>
<keyword evidence="4" id="KW-0443">Lipid metabolism</keyword>
<dbReference type="Gene3D" id="3.40.50.12780">
    <property type="entry name" value="N-terminal domain of ligase-like"/>
    <property type="match status" value="1"/>
</dbReference>
<evidence type="ECO:0000256" key="1">
    <source>
        <dbReference type="ARBA" id="ARBA00006432"/>
    </source>
</evidence>
<comment type="similarity">
    <text evidence="1">Belongs to the ATP-dependent AMP-binding enzyme family.</text>
</comment>
<dbReference type="EMBL" id="CP002786">
    <property type="protein sequence ID" value="AEF40829.1"/>
    <property type="molecule type" value="Genomic_DNA"/>
</dbReference>
<protein>
    <recommendedName>
        <fullName evidence="6">Acyl-CoA synthetase</fullName>
    </recommendedName>
</protein>
<proteinExistence type="inferred from homology"/>
<dbReference type="GO" id="GO:0016020">
    <property type="term" value="C:membrane"/>
    <property type="evidence" value="ECO:0007669"/>
    <property type="project" value="TreeGrafter"/>
</dbReference>
<evidence type="ECO:0000259" key="7">
    <source>
        <dbReference type="Pfam" id="PF00501"/>
    </source>
</evidence>
<dbReference type="Pfam" id="PF23562">
    <property type="entry name" value="AMP-binding_C_3"/>
    <property type="match status" value="1"/>
</dbReference>
<dbReference type="PANTHER" id="PTHR43272:SF32">
    <property type="entry name" value="AMP-DEPENDENT SYNTHETASE_LIGASE DOMAIN-CONTAINING PROTEIN"/>
    <property type="match status" value="1"/>
</dbReference>
<evidence type="ECO:0000313" key="9">
    <source>
        <dbReference type="Proteomes" id="UP000009235"/>
    </source>
</evidence>
<dbReference type="RefSeq" id="WP_013807178.1">
    <property type="nucleotide sequence ID" value="NC_015564.1"/>
</dbReference>
<evidence type="ECO:0000256" key="3">
    <source>
        <dbReference type="ARBA" id="ARBA00022832"/>
    </source>
</evidence>
<reference evidence="8 9" key="1">
    <citation type="journal article" date="2011" name="J. Bacteriol.">
        <title>Complete genome sequence of Amycolicicoccus subflavus DQS3-9A1T, an actinomycete isolated from crude oil-polluted soil.</title>
        <authorList>
            <person name="Cai M."/>
            <person name="Chen W.M."/>
            <person name="Nie Y."/>
            <person name="Chi C.Q."/>
            <person name="Wang Y.N."/>
            <person name="Tang Y.Q."/>
            <person name="Li G.Y."/>
            <person name="Wu X.L."/>
        </authorList>
    </citation>
    <scope>NUCLEOTIDE SEQUENCE [LARGE SCALE GENOMIC DNA]</scope>
    <source>
        <strain evidence="9">DSM 45089 / DQS3-9A1</strain>
    </source>
</reference>
<dbReference type="PANTHER" id="PTHR43272">
    <property type="entry name" value="LONG-CHAIN-FATTY-ACID--COA LIGASE"/>
    <property type="match status" value="1"/>
</dbReference>
<dbReference type="AlphaFoldDB" id="F6ES14"/>
<dbReference type="CDD" id="cd05907">
    <property type="entry name" value="VL_LC_FACS_like"/>
    <property type="match status" value="1"/>
</dbReference>
<feature type="domain" description="AMP-dependent synthetase/ligase" evidence="7">
    <location>
        <begin position="35"/>
        <end position="439"/>
    </location>
</feature>
<organism evidence="8 9">
    <name type="scientific">Hoyosella subflava (strain DSM 45089 / JCM 17490 / NBRC 109087 / DQS3-9A1)</name>
    <name type="common">Amycolicicoccus subflavus</name>
    <dbReference type="NCBI Taxonomy" id="443218"/>
    <lineage>
        <taxon>Bacteria</taxon>
        <taxon>Bacillati</taxon>
        <taxon>Actinomycetota</taxon>
        <taxon>Actinomycetes</taxon>
        <taxon>Mycobacteriales</taxon>
        <taxon>Hoyosellaceae</taxon>
        <taxon>Hoyosella</taxon>
    </lineage>
</organism>
<dbReference type="SUPFAM" id="SSF56801">
    <property type="entry name" value="Acetyl-CoA synthetase-like"/>
    <property type="match status" value="1"/>
</dbReference>
<dbReference type="InterPro" id="IPR045851">
    <property type="entry name" value="AMP-bd_C_sf"/>
</dbReference>
<evidence type="ECO:0000256" key="6">
    <source>
        <dbReference type="ARBA" id="ARBA00032875"/>
    </source>
</evidence>
<dbReference type="Gene3D" id="3.30.300.30">
    <property type="match status" value="1"/>
</dbReference>
<dbReference type="GO" id="GO:0004467">
    <property type="term" value="F:long-chain fatty acid-CoA ligase activity"/>
    <property type="evidence" value="ECO:0007669"/>
    <property type="project" value="UniProtKB-EC"/>
</dbReference>
<accession>F6ES14</accession>
<dbReference type="KEGG" id="asd:AS9A_2382"/>
<keyword evidence="2 8" id="KW-0436">Ligase</keyword>
<dbReference type="PROSITE" id="PS00455">
    <property type="entry name" value="AMP_BINDING"/>
    <property type="match status" value="1"/>
</dbReference>
<dbReference type="InterPro" id="IPR000873">
    <property type="entry name" value="AMP-dep_synth/lig_dom"/>
</dbReference>
<evidence type="ECO:0000313" key="8">
    <source>
        <dbReference type="EMBL" id="AEF40829.1"/>
    </source>
</evidence>
<keyword evidence="3" id="KW-0276">Fatty acid metabolism</keyword>
<dbReference type="eggNOG" id="COG1022">
    <property type="taxonomic scope" value="Bacteria"/>
</dbReference>
<sequence length="612" mass="64900">MSITQNPHPTAVAREFSSPATYTIPEDASCADVVARHAAETPNYPLFQRHTQGSWTEVTASEFKNDVYSAAKGLIALGVAPGDRVALLANTRYEWVVLDYAIWSSGAVTVPIYASSSPDQVAWILEDSAAVGLIVETLENKRNVETVAAAAPALKTVLVIDGGSTSAISELVTAGKDLADSAVDDRVAALTAADPATLIYTSGTTGRPKGVQLAHRNLLSESASILASSFSSLLREGNKTLMFLPLAHVFARAISVACVEAKVTVGHTSDVPNLVEHFGSFQPNLILSVPRVFEKVYNSARQKAHDAGKGKIFDKAAETAIAWSQAQDSGNVPLPLKVRHAVFNKLVYSKLQGALGGQCELAISGGAPLGARLGHFFRGIGVTIYEGYGLTETSAAITVNTIGRQKIGSVGRPLPGNKVRINDDGEVLLAGPVVFSGYWQNEKATAESIVDGWFHTGDLGSLDNDGYLSITGRKKELIITAGGKNVAPSGLEDVLRAHPLISQAVVVGDQKPFIGVLITIDSEAFPGWKDRNGKPADATIANLRTDVDLIIEVEEAVAAANKTVSKAEAIKKYTILDVDFTEATGELTPSMKLKRNVVADKFAAEIDALYNQ</sequence>
<evidence type="ECO:0000256" key="5">
    <source>
        <dbReference type="ARBA" id="ARBA00024484"/>
    </source>
</evidence>
<dbReference type="InterPro" id="IPR020845">
    <property type="entry name" value="AMP-binding_CS"/>
</dbReference>
<evidence type="ECO:0000256" key="2">
    <source>
        <dbReference type="ARBA" id="ARBA00022598"/>
    </source>
</evidence>
<dbReference type="Pfam" id="PF00501">
    <property type="entry name" value="AMP-binding"/>
    <property type="match status" value="1"/>
</dbReference>